<dbReference type="HOGENOM" id="CLU_3050496_0_0_1"/>
<accession>H0EG74</accession>
<name>H0EG74_GLAL7</name>
<dbReference type="InParanoid" id="H0EG74"/>
<gene>
    <name evidence="1" type="ORF">M7I_1484</name>
</gene>
<proteinExistence type="predicted"/>
<evidence type="ECO:0000313" key="2">
    <source>
        <dbReference type="Proteomes" id="UP000005446"/>
    </source>
</evidence>
<dbReference type="AlphaFoldDB" id="H0EG74"/>
<comment type="caution">
    <text evidence="1">The sequence shown here is derived from an EMBL/GenBank/DDBJ whole genome shotgun (WGS) entry which is preliminary data.</text>
</comment>
<dbReference type="EMBL" id="AGUE01000023">
    <property type="protein sequence ID" value="EHL02409.1"/>
    <property type="molecule type" value="Genomic_DNA"/>
</dbReference>
<sequence length="54" mass="5897">MKPTYSWSHLQGVTTHDLLDTSPELPCPSVTDCGVRGWGGFEMCGGIDEVVEEK</sequence>
<evidence type="ECO:0000313" key="1">
    <source>
        <dbReference type="EMBL" id="EHL02409.1"/>
    </source>
</evidence>
<dbReference type="Proteomes" id="UP000005446">
    <property type="component" value="Unassembled WGS sequence"/>
</dbReference>
<organism evidence="1 2">
    <name type="scientific">Glarea lozoyensis (strain ATCC 74030 / MF5533)</name>
    <dbReference type="NCBI Taxonomy" id="1104152"/>
    <lineage>
        <taxon>Eukaryota</taxon>
        <taxon>Fungi</taxon>
        <taxon>Dikarya</taxon>
        <taxon>Ascomycota</taxon>
        <taxon>Pezizomycotina</taxon>
        <taxon>Leotiomycetes</taxon>
        <taxon>Helotiales</taxon>
        <taxon>Helotiaceae</taxon>
        <taxon>Glarea</taxon>
    </lineage>
</organism>
<keyword evidence="2" id="KW-1185">Reference proteome</keyword>
<protein>
    <submittedName>
        <fullName evidence="1">Uncharacterized protein</fullName>
    </submittedName>
</protein>
<reference evidence="1 2" key="1">
    <citation type="journal article" date="2012" name="Eukaryot. Cell">
        <title>Genome sequence of the fungus Glarea lozoyensis: the first genome sequence of a species from the Helotiaceae family.</title>
        <authorList>
            <person name="Youssar L."/>
            <person name="Gruening B.A."/>
            <person name="Erxleben A."/>
            <person name="Guenther S."/>
            <person name="Huettel W."/>
        </authorList>
    </citation>
    <scope>NUCLEOTIDE SEQUENCE [LARGE SCALE GENOMIC DNA]</scope>
    <source>
        <strain evidence="2">ATCC 74030 / MF5533</strain>
    </source>
</reference>